<sequence length="435" mass="48218">MDFLKPQVGKARKPKFELHLKIYDLNNVPLVSGHSQVKWHLTGSMHAEHRGRTAKSPIANHRVDYSFVTLIPSIRISIDRNNNLVECPFELEIVQEFGVTEKMSLGFVRLNLSEYVEESEAFTKDVTSPGRKRSSSVGLSPAMPSRDADVVEDGIVRRYLLQDSKVNSTLKIGILMIQVDGERSYVAPALKTAPVFGGIGGIMGESIEDDVGRKSSSALSPFRLSTYTSPAVPSISKPRDAAELQDLYRHTLAASWCRQPNELPADECVEDIFNGGNGWKTKKPESIPPDTDEDEDDEDDLDPRNGTLRPQDVRRIAFVNHNGQANHLQPGHVSSNHSQAPSRNHRRTPSNSSDKSVSTVTVTPHGHGHPPRKSVRIHELDHSRSMASLTSTMTLESDQMREVGMRRSREVPEHDIRNDLIAWKLPGAGGVGLDV</sequence>
<proteinExistence type="predicted"/>
<dbReference type="PANTHER" id="PTHR21456">
    <property type="entry name" value="FAMILY WITH SEQUENCE SIMILARITY 102"/>
    <property type="match status" value="1"/>
</dbReference>
<reference evidence="3 4" key="1">
    <citation type="journal article" date="2021" name="Nat. Commun.">
        <title>Genetic determinants of endophytism in the Arabidopsis root mycobiome.</title>
        <authorList>
            <person name="Mesny F."/>
            <person name="Miyauchi S."/>
            <person name="Thiergart T."/>
            <person name="Pickel B."/>
            <person name="Atanasova L."/>
            <person name="Karlsson M."/>
            <person name="Huettel B."/>
            <person name="Barry K.W."/>
            <person name="Haridas S."/>
            <person name="Chen C."/>
            <person name="Bauer D."/>
            <person name="Andreopoulos W."/>
            <person name="Pangilinan J."/>
            <person name="LaButti K."/>
            <person name="Riley R."/>
            <person name="Lipzen A."/>
            <person name="Clum A."/>
            <person name="Drula E."/>
            <person name="Henrissat B."/>
            <person name="Kohler A."/>
            <person name="Grigoriev I.V."/>
            <person name="Martin F.M."/>
            <person name="Hacquard S."/>
        </authorList>
    </citation>
    <scope>NUCLEOTIDE SEQUENCE [LARGE SCALE GENOMIC DNA]</scope>
    <source>
        <strain evidence="3 4">MPI-CAGE-CH-0241</strain>
    </source>
</reference>
<dbReference type="Proteomes" id="UP000777438">
    <property type="component" value="Unassembled WGS sequence"/>
</dbReference>
<dbReference type="Pfam" id="PF10358">
    <property type="entry name" value="NT-C2"/>
    <property type="match status" value="1"/>
</dbReference>
<dbReference type="InterPro" id="IPR039931">
    <property type="entry name" value="EEIG1/2-like"/>
</dbReference>
<feature type="compositionally biased region" description="Low complexity" evidence="1">
    <location>
        <begin position="350"/>
        <end position="363"/>
    </location>
</feature>
<comment type="caution">
    <text evidence="3">The sequence shown here is derived from an EMBL/GenBank/DDBJ whole genome shotgun (WGS) entry which is preliminary data.</text>
</comment>
<feature type="compositionally biased region" description="Polar residues" evidence="1">
    <location>
        <begin position="325"/>
        <end position="342"/>
    </location>
</feature>
<evidence type="ECO:0000313" key="3">
    <source>
        <dbReference type="EMBL" id="KAH6888124.1"/>
    </source>
</evidence>
<dbReference type="PANTHER" id="PTHR21456:SF1">
    <property type="entry name" value="C2 NT-TYPE DOMAIN-CONTAINING PROTEIN"/>
    <property type="match status" value="1"/>
</dbReference>
<gene>
    <name evidence="3" type="ORF">B0T10DRAFT_460762</name>
</gene>
<dbReference type="OrthoDB" id="3365224at2759"/>
<evidence type="ECO:0000256" key="1">
    <source>
        <dbReference type="SAM" id="MobiDB-lite"/>
    </source>
</evidence>
<feature type="domain" description="C2 NT-type" evidence="2">
    <location>
        <begin position="6"/>
        <end position="178"/>
    </location>
</feature>
<evidence type="ECO:0000313" key="4">
    <source>
        <dbReference type="Proteomes" id="UP000777438"/>
    </source>
</evidence>
<evidence type="ECO:0000259" key="2">
    <source>
        <dbReference type="PROSITE" id="PS51840"/>
    </source>
</evidence>
<dbReference type="InterPro" id="IPR019448">
    <property type="entry name" value="NT-C2"/>
</dbReference>
<accession>A0A9P8W3I1</accession>
<dbReference type="EMBL" id="JAGPYM010000013">
    <property type="protein sequence ID" value="KAH6888124.1"/>
    <property type="molecule type" value="Genomic_DNA"/>
</dbReference>
<keyword evidence="4" id="KW-1185">Reference proteome</keyword>
<feature type="region of interest" description="Disordered" evidence="1">
    <location>
        <begin position="325"/>
        <end position="374"/>
    </location>
</feature>
<dbReference type="PROSITE" id="PS51840">
    <property type="entry name" value="C2_NT"/>
    <property type="match status" value="1"/>
</dbReference>
<name>A0A9P8W3I1_9HYPO</name>
<feature type="region of interest" description="Disordered" evidence="1">
    <location>
        <begin position="275"/>
        <end position="311"/>
    </location>
</feature>
<feature type="compositionally biased region" description="Acidic residues" evidence="1">
    <location>
        <begin position="290"/>
        <end position="301"/>
    </location>
</feature>
<protein>
    <submittedName>
        <fullName evidence="3">N-terminal C2 in EEIG1 and EHBP1 proteins-domain-containing protein</fullName>
    </submittedName>
</protein>
<organism evidence="3 4">
    <name type="scientific">Thelonectria olida</name>
    <dbReference type="NCBI Taxonomy" id="1576542"/>
    <lineage>
        <taxon>Eukaryota</taxon>
        <taxon>Fungi</taxon>
        <taxon>Dikarya</taxon>
        <taxon>Ascomycota</taxon>
        <taxon>Pezizomycotina</taxon>
        <taxon>Sordariomycetes</taxon>
        <taxon>Hypocreomycetidae</taxon>
        <taxon>Hypocreales</taxon>
        <taxon>Nectriaceae</taxon>
        <taxon>Thelonectria</taxon>
    </lineage>
</organism>
<feature type="region of interest" description="Disordered" evidence="1">
    <location>
        <begin position="125"/>
        <end position="145"/>
    </location>
</feature>
<dbReference type="AlphaFoldDB" id="A0A9P8W3I1"/>